<dbReference type="OrthoDB" id="7160352at2"/>
<organism evidence="3 4">
    <name type="scientific">Candidatus Scalindua japonica</name>
    <dbReference type="NCBI Taxonomy" id="1284222"/>
    <lineage>
        <taxon>Bacteria</taxon>
        <taxon>Pseudomonadati</taxon>
        <taxon>Planctomycetota</taxon>
        <taxon>Candidatus Brocadiia</taxon>
        <taxon>Candidatus Brocadiales</taxon>
        <taxon>Candidatus Scalinduaceae</taxon>
        <taxon>Candidatus Scalindua</taxon>
    </lineage>
</organism>
<dbReference type="InterPro" id="IPR007159">
    <property type="entry name" value="SpoVT-AbrB_dom"/>
</dbReference>
<keyword evidence="1" id="KW-0238">DNA-binding</keyword>
<dbReference type="PROSITE" id="PS51740">
    <property type="entry name" value="SPOVT_ABRB"/>
    <property type="match status" value="1"/>
</dbReference>
<name>A0A286U3T5_9BACT</name>
<dbReference type="EMBL" id="BAOS01000043">
    <property type="protein sequence ID" value="GAX62799.1"/>
    <property type="molecule type" value="Genomic_DNA"/>
</dbReference>
<dbReference type="GO" id="GO:0003677">
    <property type="term" value="F:DNA binding"/>
    <property type="evidence" value="ECO:0007669"/>
    <property type="project" value="UniProtKB-UniRule"/>
</dbReference>
<reference evidence="4" key="1">
    <citation type="journal article" date="2017" name="Environ. Microbiol. Rep.">
        <title>Genetic Diversity of Marine Anaerobic Ammonium-Oxidizing Bacteria as Revealed by Genomic and Proteomic Analyses of 'Candidatus Scalindua japonica'.</title>
        <authorList>
            <person name="Oshiki M."/>
            <person name="Mizuto K."/>
            <person name="Kimura Z."/>
            <person name="Kindaichi T."/>
            <person name="Satoh H."/>
            <person name="Okabe S."/>
        </authorList>
    </citation>
    <scope>NUCLEOTIDE SEQUENCE [LARGE SCALE GENOMIC DNA]</scope>
    <source>
        <strain evidence="4">husup-a2</strain>
    </source>
</reference>
<protein>
    <submittedName>
        <fullName evidence="3">Transcriptional regulator, AbrB family</fullName>
    </submittedName>
</protein>
<dbReference type="Pfam" id="PF04014">
    <property type="entry name" value="MazE_antitoxin"/>
    <property type="match status" value="1"/>
</dbReference>
<accession>A0A286U3T5</accession>
<evidence type="ECO:0000256" key="1">
    <source>
        <dbReference type="PROSITE-ProRule" id="PRU01076"/>
    </source>
</evidence>
<evidence type="ECO:0000313" key="4">
    <source>
        <dbReference type="Proteomes" id="UP000218542"/>
    </source>
</evidence>
<proteinExistence type="predicted"/>
<keyword evidence="4" id="KW-1185">Reference proteome</keyword>
<dbReference type="SUPFAM" id="SSF89447">
    <property type="entry name" value="AbrB/MazE/MraZ-like"/>
    <property type="match status" value="1"/>
</dbReference>
<gene>
    <name evidence="3" type="ORF">SCALIN_C43_0055</name>
</gene>
<dbReference type="AlphaFoldDB" id="A0A286U3T5"/>
<dbReference type="Proteomes" id="UP000218542">
    <property type="component" value="Unassembled WGS sequence"/>
</dbReference>
<dbReference type="InterPro" id="IPR037914">
    <property type="entry name" value="SpoVT-AbrB_sf"/>
</dbReference>
<dbReference type="NCBIfam" id="TIGR01439">
    <property type="entry name" value="lp_hng_hel_AbrB"/>
    <property type="match status" value="1"/>
</dbReference>
<feature type="domain" description="SpoVT-AbrB" evidence="2">
    <location>
        <begin position="1"/>
        <end position="35"/>
    </location>
</feature>
<sequence length="65" mass="7508">MVIPKEIRDKIGIKPKQKVLLKVVKNHVEIEPIPGNPIDYFCGIFKRRNFSYNSIVKTKNQGQKA</sequence>
<comment type="caution">
    <text evidence="3">The sequence shown here is derived from an EMBL/GenBank/DDBJ whole genome shotgun (WGS) entry which is preliminary data.</text>
</comment>
<evidence type="ECO:0000259" key="2">
    <source>
        <dbReference type="PROSITE" id="PS51740"/>
    </source>
</evidence>
<evidence type="ECO:0000313" key="3">
    <source>
        <dbReference type="EMBL" id="GAX62799.1"/>
    </source>
</evidence>
<dbReference type="RefSeq" id="WP_096896190.1">
    <property type="nucleotide sequence ID" value="NZ_BAOS01000043.1"/>
</dbReference>